<dbReference type="PROSITE" id="PS51375">
    <property type="entry name" value="PPR"/>
    <property type="match status" value="7"/>
</dbReference>
<reference evidence="5" key="1">
    <citation type="submission" date="2021-02" db="EMBL/GenBank/DDBJ databases">
        <authorList>
            <person name="Dougan E. K."/>
            <person name="Rhodes N."/>
            <person name="Thang M."/>
            <person name="Chan C."/>
        </authorList>
    </citation>
    <scope>NUCLEOTIDE SEQUENCE</scope>
</reference>
<dbReference type="PANTHER" id="PTHR47447:SF28">
    <property type="entry name" value="PENTACOTRIPEPTIDE-REPEAT REGION OF PRORP DOMAIN-CONTAINING PROTEIN"/>
    <property type="match status" value="1"/>
</dbReference>
<feature type="repeat" description="PPR" evidence="2">
    <location>
        <begin position="255"/>
        <end position="289"/>
    </location>
</feature>
<evidence type="ECO:0000256" key="2">
    <source>
        <dbReference type="PROSITE-ProRule" id="PRU00708"/>
    </source>
</evidence>
<dbReference type="InterPro" id="IPR002885">
    <property type="entry name" value="PPR_rpt"/>
</dbReference>
<keyword evidence="1" id="KW-0677">Repeat</keyword>
<feature type="repeat" description="PPR" evidence="2">
    <location>
        <begin position="395"/>
        <end position="429"/>
    </location>
</feature>
<feature type="repeat" description="PPR" evidence="2">
    <location>
        <begin position="430"/>
        <end position="464"/>
    </location>
</feature>
<dbReference type="InterPro" id="IPR033443">
    <property type="entry name" value="PROP1-like_PPR_dom"/>
</dbReference>
<evidence type="ECO:0000256" key="3">
    <source>
        <dbReference type="SAM" id="MobiDB-lite"/>
    </source>
</evidence>
<feature type="repeat" description="PPR" evidence="2">
    <location>
        <begin position="360"/>
        <end position="394"/>
    </location>
</feature>
<protein>
    <recommendedName>
        <fullName evidence="4">PROP1-like PPR domain-containing protein</fullName>
    </recommendedName>
</protein>
<evidence type="ECO:0000259" key="4">
    <source>
        <dbReference type="Pfam" id="PF17177"/>
    </source>
</evidence>
<dbReference type="Gene3D" id="1.25.40.10">
    <property type="entry name" value="Tetratricopeptide repeat domain"/>
    <property type="match status" value="4"/>
</dbReference>
<proteinExistence type="predicted"/>
<feature type="region of interest" description="Disordered" evidence="3">
    <location>
        <begin position="892"/>
        <end position="921"/>
    </location>
</feature>
<feature type="repeat" description="PPR" evidence="2">
    <location>
        <begin position="220"/>
        <end position="254"/>
    </location>
</feature>
<evidence type="ECO:0000256" key="1">
    <source>
        <dbReference type="ARBA" id="ARBA00022737"/>
    </source>
</evidence>
<sequence length="1427" mass="154554">MLGIWESRNCSGDAAGCNRAYMTEAPEPACEEALHCVASLVQSGDVDEAADLLRNECGKAPLGPLRDARHVVLEAYVRQDRAEAAAAFIMEVLQSGPSNANVSEQLQQQSQDLVLRALLQVQQHARAAELLKALCRTRTGSDTLPGDVVFNSVLDAAVRARSYGEAWDVLELLLSCGRKADKYFVSILTKSLESSTDKRWVRRGIALVEKFIELQREDVDEIVFNSLLNVLGHVGDMQKLQQVLNKMHEYSVPPSAVTFGTVVKAYGRARDIDAVLRVWGQMRSRCLGVNPVTCGCVLDACVKCGSLDKAMAIFQEMRMQGLHKNTVLYATLIKGLAKVRDLAGAMNLYQEMRMEGVACNLVTFNSLMDVCVRCCDLQMAAFFLQDMMQLGIEPDLITFSTLIKGYSHTGEVHKALALSKELKSRGLKCDEIMYNSLIDGCAKAHKVREGMLVFEDMLQSRVTPSNITFSILVKLHFDAGQIADAFQLVEDMYPRYRCMPGRIVYTVLLRCCTQHGGPALAHGAQLLLDLASKKNSKMPDQAMVSSMISACVQHSDFETALRLVRDFTNFGSRRSACTVGLDCLKLLFEALGSHHEAIGLELLEYLRSKSMPASHCSVLQAALAEGQQRPLGWAAARAAAVVAAATGGSDVAVDNLTVGDREGQVPTFQPYAAPPSAAAFGDVSLGSPMGLPFQPPLAPLQPPHAVFDPYSQWHAHSFQNLHSLHNLAGMAPPPPYVADPYYNPYHSAAAAAASFAAATAYQQHMGYGLPVQPQLLPPPHAFQLQAAEAAVGGLFTYPGLASPLHSRLQLLVLRLPPPQCAVVERLFCSAAPLHTAPAVATVRSAPASYSPPLQAPSPAPKAQAAATALALTPLPAGPLSLADAQARVMATPPPASLRPFDTAEKAAPGKENTTPKPRRSKEVGEWGVDFISASLSLISVTIIGVLADLRLGKRTLACRQQLQSFKDLRARAAVISAASFQVYAVKRVGQSFGTPTAISEVNACDHLARSLKCAPMADASSDFFVDAPGFEGERTLFRPSRTNYPGSRFGPKTRYDLPQRHKASEVEAILFSGTSLQPQVWGSSGGDGAIAMPGLSMAARASASTATPRSEVTTPRGEVLSEAARSMLHPLADKNLPELPLIDEGNDVHGVLVLGGKGSGKTTLVWSVLAAVLGAYPQSAEMKEKRHSMPAFGQTYELPEREVRLGTGQARQMRVVLTDTPPCGTNSKEEQPLCASVSPNCSQHFNALPSWMRITMRSGNLPHYAVLFVIDAAAKPLWEDGPRCREMARLIAVLKRSQYTVVLAVTKLYQVREARLREIAFGADYGSEVGKDPRSNYESFVGRYVDKVCACLQAKARENAWSFAQGPDSPAFPLPNVTIFDVPTWVSVLEHKAWLSRTGTPEQPNLKYANTQLTRLLNAVSRRSNPE</sequence>
<dbReference type="EMBL" id="CAJNNV010004527">
    <property type="protein sequence ID" value="CAE8590865.1"/>
    <property type="molecule type" value="Genomic_DNA"/>
</dbReference>
<dbReference type="NCBIfam" id="TIGR00756">
    <property type="entry name" value="PPR"/>
    <property type="match status" value="6"/>
</dbReference>
<dbReference type="Pfam" id="PF17177">
    <property type="entry name" value="PPR_long"/>
    <property type="match status" value="1"/>
</dbReference>
<dbReference type="Pfam" id="PF13812">
    <property type="entry name" value="PPR_3"/>
    <property type="match status" value="1"/>
</dbReference>
<dbReference type="InterPro" id="IPR011990">
    <property type="entry name" value="TPR-like_helical_dom_sf"/>
</dbReference>
<gene>
    <name evidence="5" type="ORF">PGLA1383_LOCUS9575</name>
</gene>
<evidence type="ECO:0000313" key="6">
    <source>
        <dbReference type="Proteomes" id="UP000654075"/>
    </source>
</evidence>
<dbReference type="PANTHER" id="PTHR47447">
    <property type="entry name" value="OS03G0856100 PROTEIN"/>
    <property type="match status" value="1"/>
</dbReference>
<feature type="repeat" description="PPR" evidence="2">
    <location>
        <begin position="290"/>
        <end position="324"/>
    </location>
</feature>
<feature type="repeat" description="PPR" evidence="2">
    <location>
        <begin position="325"/>
        <end position="359"/>
    </location>
</feature>
<evidence type="ECO:0000313" key="5">
    <source>
        <dbReference type="EMBL" id="CAE8590865.1"/>
    </source>
</evidence>
<accession>A0A813DNV9</accession>
<feature type="domain" description="PROP1-like PPR" evidence="4">
    <location>
        <begin position="298"/>
        <end position="444"/>
    </location>
</feature>
<organism evidence="5 6">
    <name type="scientific">Polarella glacialis</name>
    <name type="common">Dinoflagellate</name>
    <dbReference type="NCBI Taxonomy" id="89957"/>
    <lineage>
        <taxon>Eukaryota</taxon>
        <taxon>Sar</taxon>
        <taxon>Alveolata</taxon>
        <taxon>Dinophyceae</taxon>
        <taxon>Suessiales</taxon>
        <taxon>Suessiaceae</taxon>
        <taxon>Polarella</taxon>
    </lineage>
</organism>
<name>A0A813DNV9_POLGL</name>
<keyword evidence="6" id="KW-1185">Reference proteome</keyword>
<comment type="caution">
    <text evidence="5">The sequence shown here is derived from an EMBL/GenBank/DDBJ whole genome shotgun (WGS) entry which is preliminary data.</text>
</comment>
<dbReference type="OrthoDB" id="185373at2759"/>
<dbReference type="Pfam" id="PF01535">
    <property type="entry name" value="PPR"/>
    <property type="match status" value="2"/>
</dbReference>
<dbReference type="Proteomes" id="UP000654075">
    <property type="component" value="Unassembled WGS sequence"/>
</dbReference>